<dbReference type="Gene3D" id="3.60.120.10">
    <property type="entry name" value="Anthranilate synthase"/>
    <property type="match status" value="1"/>
</dbReference>
<protein>
    <recommendedName>
        <fullName evidence="1">Chorismate-utilising enzyme C-terminal domain-containing protein</fullName>
    </recommendedName>
</protein>
<name>A0ABP5LQ99_9ACTN</name>
<evidence type="ECO:0000259" key="1">
    <source>
        <dbReference type="Pfam" id="PF00425"/>
    </source>
</evidence>
<reference evidence="3" key="1">
    <citation type="journal article" date="2019" name="Int. J. Syst. Evol. Microbiol.">
        <title>The Global Catalogue of Microorganisms (GCM) 10K type strain sequencing project: providing services to taxonomists for standard genome sequencing and annotation.</title>
        <authorList>
            <consortium name="The Broad Institute Genomics Platform"/>
            <consortium name="The Broad Institute Genome Sequencing Center for Infectious Disease"/>
            <person name="Wu L."/>
            <person name="Ma J."/>
        </authorList>
    </citation>
    <scope>NUCLEOTIDE SEQUENCE [LARGE SCALE GENOMIC DNA]</scope>
    <source>
        <strain evidence="3">JCM 16022</strain>
    </source>
</reference>
<keyword evidence="3" id="KW-1185">Reference proteome</keyword>
<evidence type="ECO:0000313" key="3">
    <source>
        <dbReference type="Proteomes" id="UP001501771"/>
    </source>
</evidence>
<dbReference type="PANTHER" id="PTHR11236">
    <property type="entry name" value="AMINOBENZOATE/ANTHRANILATE SYNTHASE"/>
    <property type="match status" value="1"/>
</dbReference>
<dbReference type="RefSeq" id="WP_344153728.1">
    <property type="nucleotide sequence ID" value="NZ_BAAAQR010000009.1"/>
</dbReference>
<evidence type="ECO:0000313" key="2">
    <source>
        <dbReference type="EMBL" id="GAA2149729.1"/>
    </source>
</evidence>
<dbReference type="InterPro" id="IPR005801">
    <property type="entry name" value="ADC_synthase"/>
</dbReference>
<dbReference type="InterPro" id="IPR015890">
    <property type="entry name" value="Chorismate_C"/>
</dbReference>
<proteinExistence type="predicted"/>
<dbReference type="PANTHER" id="PTHR11236:SF18">
    <property type="entry name" value="AMINODEOXYCHORISMATE SYNTHASE"/>
    <property type="match status" value="1"/>
</dbReference>
<gene>
    <name evidence="2" type="ORF">GCM10009844_29720</name>
</gene>
<dbReference type="Proteomes" id="UP001501771">
    <property type="component" value="Unassembled WGS sequence"/>
</dbReference>
<dbReference type="PRINTS" id="PR00095">
    <property type="entry name" value="ANTSNTHASEI"/>
</dbReference>
<accession>A0ABP5LQ99</accession>
<organism evidence="2 3">
    <name type="scientific">Nocardioides koreensis</name>
    <dbReference type="NCBI Taxonomy" id="433651"/>
    <lineage>
        <taxon>Bacteria</taxon>
        <taxon>Bacillati</taxon>
        <taxon>Actinomycetota</taxon>
        <taxon>Actinomycetes</taxon>
        <taxon>Propionibacteriales</taxon>
        <taxon>Nocardioidaceae</taxon>
        <taxon>Nocardioides</taxon>
    </lineage>
</organism>
<feature type="domain" description="Chorismate-utilising enzyme C-terminal" evidence="1">
    <location>
        <begin position="146"/>
        <end position="404"/>
    </location>
</feature>
<comment type="caution">
    <text evidence="2">The sequence shown here is derived from an EMBL/GenBank/DDBJ whole genome shotgun (WGS) entry which is preliminary data.</text>
</comment>
<dbReference type="Pfam" id="PF00425">
    <property type="entry name" value="Chorismate_bind"/>
    <property type="match status" value="1"/>
</dbReference>
<dbReference type="EMBL" id="BAAAQR010000009">
    <property type="protein sequence ID" value="GAA2149729.1"/>
    <property type="molecule type" value="Genomic_DNA"/>
</dbReference>
<dbReference type="SUPFAM" id="SSF56322">
    <property type="entry name" value="ADC synthase"/>
    <property type="match status" value="1"/>
</dbReference>
<sequence length="415" mass="45486">MSTDPVVHFREVATTRSRCFWLDGGGAREWSGRRSVIGWLDEDDVSLTYDAVARRVTRHRGGRAEVVGDDIFAALEGELAAGEAGDQWFGYLGYAARPDLPARLPAPGGLPDAVWMRPRHVRLFDHPPVARAADPVAGVPDVAVPDSYGAAFARVQEHLHAGNTYEANLTYRLDRESDLDPVTAYLRLRELNPAPYAGFLQHDVPGHRAWLLSSSPERYALVTADRQLETKPIKGTTPRGATPAEDALLRERLRTEPKFRSENLMILDLLRNDLSMVCDPGTVEVPVLMEVESYRSVHQLVSTVRGRLRDDVSTVRALHALFPAGSMTGAPKLRTMAVIEEVESSPRGVYAGAFGWLAADGRADLGVVIRSLVTGGNGSWSLGTGGGITVRSDPAEEYAESRWKAERLLRVFDQG</sequence>
<dbReference type="InterPro" id="IPR019999">
    <property type="entry name" value="Anth_synth_I-like"/>
</dbReference>